<keyword evidence="1" id="KW-0812">Transmembrane</keyword>
<feature type="domain" description="DUF1559" evidence="2">
    <location>
        <begin position="38"/>
        <end position="377"/>
    </location>
</feature>
<evidence type="ECO:0000313" key="4">
    <source>
        <dbReference type="Proteomes" id="UP000320176"/>
    </source>
</evidence>
<evidence type="ECO:0000313" key="3">
    <source>
        <dbReference type="EMBL" id="TWT92364.1"/>
    </source>
</evidence>
<name>A0A5C5ZXJ5_9BACT</name>
<keyword evidence="1" id="KW-1133">Transmembrane helix</keyword>
<dbReference type="EMBL" id="SJPN01000011">
    <property type="protein sequence ID" value="TWT92364.1"/>
    <property type="molecule type" value="Genomic_DNA"/>
</dbReference>
<sequence length="432" mass="46686">MSRVSKYRSASGFTLIELLVVIAIIALLAALLVGAVVKARESARSSLCRANLKNVGIGFATHVIRSPGGEFCSGLFDHNREGCMDRYGWVADQINAGSAQPETLLCPSNPIRVNEKLLDAYGIGTNDNLNDLTGSLRSRWTKGMCGKVDWNGLSGTGDPDEGFASTDPVTEERRALVSRYFVEQGFNTNYATSWFLTYTAPRVAFRSSDGSIRTNGQAAQQGLRGKRETLGPLTDAYLTRSDVPSSQVALLGDAAPGDLDEAVSPIAFSYGPDDAFARDNSSRVFTPEGSLLSESALEGPTFYHRSQKIIKRIGSNGSRLEFQWECDSLKNCEPPTGSSGNNMYMQSTLGWMATHQGSGGYSLNMLFADGSVRGFTDGNGDLFLNPGFPIPDDLTESQYDTIGYRDSTPELGKGDFFSGVFLAPSTLKGYFE</sequence>
<comment type="caution">
    <text evidence="3">The sequence shown here is derived from an EMBL/GenBank/DDBJ whole genome shotgun (WGS) entry which is preliminary data.</text>
</comment>
<accession>A0A5C5ZXJ5</accession>
<keyword evidence="4" id="KW-1185">Reference proteome</keyword>
<reference evidence="3 4" key="1">
    <citation type="submission" date="2019-02" db="EMBL/GenBank/DDBJ databases">
        <title>Deep-cultivation of Planctomycetes and their phenomic and genomic characterization uncovers novel biology.</title>
        <authorList>
            <person name="Wiegand S."/>
            <person name="Jogler M."/>
            <person name="Boedeker C."/>
            <person name="Pinto D."/>
            <person name="Vollmers J."/>
            <person name="Rivas-Marin E."/>
            <person name="Kohn T."/>
            <person name="Peeters S.H."/>
            <person name="Heuer A."/>
            <person name="Rast P."/>
            <person name="Oberbeckmann S."/>
            <person name="Bunk B."/>
            <person name="Jeske O."/>
            <person name="Meyerdierks A."/>
            <person name="Storesund J.E."/>
            <person name="Kallscheuer N."/>
            <person name="Luecker S."/>
            <person name="Lage O.M."/>
            <person name="Pohl T."/>
            <person name="Merkel B.J."/>
            <person name="Hornburger P."/>
            <person name="Mueller R.-W."/>
            <person name="Bruemmer F."/>
            <person name="Labrenz M."/>
            <person name="Spormann A.M."/>
            <person name="Op Den Camp H."/>
            <person name="Overmann J."/>
            <person name="Amann R."/>
            <person name="Jetten M.S.M."/>
            <person name="Mascher T."/>
            <person name="Medema M.H."/>
            <person name="Devos D.P."/>
            <person name="Kaster A.-K."/>
            <person name="Ovreas L."/>
            <person name="Rohde M."/>
            <person name="Galperin M.Y."/>
            <person name="Jogler C."/>
        </authorList>
    </citation>
    <scope>NUCLEOTIDE SEQUENCE [LARGE SCALE GENOMIC DNA]</scope>
    <source>
        <strain evidence="3 4">Pla52n</strain>
    </source>
</reference>
<dbReference type="RefSeq" id="WP_146523160.1">
    <property type="nucleotide sequence ID" value="NZ_CP151726.1"/>
</dbReference>
<dbReference type="Pfam" id="PF07596">
    <property type="entry name" value="SBP_bac_10"/>
    <property type="match status" value="1"/>
</dbReference>
<dbReference type="PROSITE" id="PS00409">
    <property type="entry name" value="PROKAR_NTER_METHYL"/>
    <property type="match status" value="1"/>
</dbReference>
<organism evidence="3 4">
    <name type="scientific">Stieleria varia</name>
    <dbReference type="NCBI Taxonomy" id="2528005"/>
    <lineage>
        <taxon>Bacteria</taxon>
        <taxon>Pseudomonadati</taxon>
        <taxon>Planctomycetota</taxon>
        <taxon>Planctomycetia</taxon>
        <taxon>Pirellulales</taxon>
        <taxon>Pirellulaceae</taxon>
        <taxon>Stieleria</taxon>
    </lineage>
</organism>
<feature type="transmembrane region" description="Helical" evidence="1">
    <location>
        <begin position="12"/>
        <end position="37"/>
    </location>
</feature>
<dbReference type="Proteomes" id="UP000320176">
    <property type="component" value="Unassembled WGS sequence"/>
</dbReference>
<keyword evidence="1" id="KW-0472">Membrane</keyword>
<dbReference type="PANTHER" id="PTHR30093:SF2">
    <property type="entry name" value="TYPE II SECRETION SYSTEM PROTEIN H"/>
    <property type="match status" value="1"/>
</dbReference>
<evidence type="ECO:0000259" key="2">
    <source>
        <dbReference type="Pfam" id="PF07596"/>
    </source>
</evidence>
<protein>
    <recommendedName>
        <fullName evidence="2">DUF1559 domain-containing protein</fullName>
    </recommendedName>
</protein>
<dbReference type="Pfam" id="PF07963">
    <property type="entry name" value="N_methyl"/>
    <property type="match status" value="1"/>
</dbReference>
<gene>
    <name evidence="3" type="ORF">Pla52n_62380</name>
</gene>
<dbReference type="OrthoDB" id="254023at2"/>
<dbReference type="InterPro" id="IPR012902">
    <property type="entry name" value="N_methyl_site"/>
</dbReference>
<evidence type="ECO:0000256" key="1">
    <source>
        <dbReference type="SAM" id="Phobius"/>
    </source>
</evidence>
<dbReference type="PANTHER" id="PTHR30093">
    <property type="entry name" value="GENERAL SECRETION PATHWAY PROTEIN G"/>
    <property type="match status" value="1"/>
</dbReference>
<dbReference type="Gene3D" id="3.30.700.10">
    <property type="entry name" value="Glycoprotein, Type 4 Pilin"/>
    <property type="match status" value="1"/>
</dbReference>
<dbReference type="NCBIfam" id="TIGR02532">
    <property type="entry name" value="IV_pilin_GFxxxE"/>
    <property type="match status" value="1"/>
</dbReference>
<dbReference type="InterPro" id="IPR011453">
    <property type="entry name" value="DUF1559"/>
</dbReference>
<dbReference type="AlphaFoldDB" id="A0A5C5ZXJ5"/>
<dbReference type="InterPro" id="IPR045584">
    <property type="entry name" value="Pilin-like"/>
</dbReference>
<proteinExistence type="predicted"/>
<dbReference type="SUPFAM" id="SSF54523">
    <property type="entry name" value="Pili subunits"/>
    <property type="match status" value="1"/>
</dbReference>